<organism evidence="1">
    <name type="scientific">gut metagenome</name>
    <dbReference type="NCBI Taxonomy" id="749906"/>
    <lineage>
        <taxon>unclassified sequences</taxon>
        <taxon>metagenomes</taxon>
        <taxon>organismal metagenomes</taxon>
    </lineage>
</organism>
<dbReference type="AlphaFoldDB" id="J9GF51"/>
<feature type="non-terminal residue" evidence="1">
    <location>
        <position position="45"/>
    </location>
</feature>
<gene>
    <name evidence="1" type="ORF">EVA_13908</name>
</gene>
<evidence type="ECO:0000313" key="1">
    <source>
        <dbReference type="EMBL" id="EJW97984.1"/>
    </source>
</evidence>
<proteinExistence type="predicted"/>
<sequence>MKKILTIAMACAGLMSFTACNDFLDESPKSSLTNVDYYQTEAQAT</sequence>
<dbReference type="PROSITE" id="PS51257">
    <property type="entry name" value="PROKAR_LIPOPROTEIN"/>
    <property type="match status" value="1"/>
</dbReference>
<comment type="caution">
    <text evidence="1">The sequence shown here is derived from an EMBL/GenBank/DDBJ whole genome shotgun (WGS) entry which is preliminary data.</text>
</comment>
<dbReference type="EMBL" id="AMCI01004489">
    <property type="protein sequence ID" value="EJW97984.1"/>
    <property type="molecule type" value="Genomic_DNA"/>
</dbReference>
<reference evidence="1" key="1">
    <citation type="journal article" date="2012" name="PLoS ONE">
        <title>Gene sets for utilization of primary and secondary nutrition supplies in the distal gut of endangered iberian lynx.</title>
        <authorList>
            <person name="Alcaide M."/>
            <person name="Messina E."/>
            <person name="Richter M."/>
            <person name="Bargiela R."/>
            <person name="Peplies J."/>
            <person name="Huws S.A."/>
            <person name="Newbold C.J."/>
            <person name="Golyshin P.N."/>
            <person name="Simon M.A."/>
            <person name="Lopez G."/>
            <person name="Yakimov M.M."/>
            <person name="Ferrer M."/>
        </authorList>
    </citation>
    <scope>NUCLEOTIDE SEQUENCE</scope>
</reference>
<name>J9GF51_9ZZZZ</name>
<accession>J9GF51</accession>
<protein>
    <submittedName>
        <fullName evidence="1">Secreted protein</fullName>
    </submittedName>
</protein>